<name>A0ABT1D2F3_9PROT</name>
<sequence>MVLRNALVAVAALAGAAILAPRATADDVVERGPVLAQAAGQRGQGPHFDPTHGDGPQPHNPNAARTQAGGAPAHFDPPRGDGPQPHRPGAVSGQVGDSAPAHFDPPSGDGLQPHARGRGAPPPGH</sequence>
<keyword evidence="2" id="KW-0732">Signal</keyword>
<evidence type="ECO:0000313" key="4">
    <source>
        <dbReference type="Proteomes" id="UP001523392"/>
    </source>
</evidence>
<dbReference type="RefSeq" id="WP_252952721.1">
    <property type="nucleotide sequence ID" value="NZ_JAFIRR010000048.1"/>
</dbReference>
<feature type="signal peptide" evidence="2">
    <location>
        <begin position="1"/>
        <end position="25"/>
    </location>
</feature>
<dbReference type="Proteomes" id="UP001523392">
    <property type="component" value="Unassembled WGS sequence"/>
</dbReference>
<comment type="caution">
    <text evidence="3">The sequence shown here is derived from an EMBL/GenBank/DDBJ whole genome shotgun (WGS) entry which is preliminary data.</text>
</comment>
<keyword evidence="4" id="KW-1185">Reference proteome</keyword>
<proteinExistence type="predicted"/>
<gene>
    <name evidence="3" type="ORF">JYK14_08020</name>
</gene>
<reference evidence="3 4" key="1">
    <citation type="submission" date="2021-12" db="EMBL/GenBank/DDBJ databases">
        <title>Siccirubricoccus leaddurans sp. nov., a high concentration Zn2+ tolerance bacterium.</title>
        <authorList>
            <person name="Cao Y."/>
        </authorList>
    </citation>
    <scope>NUCLEOTIDE SEQUENCE [LARGE SCALE GENOMIC DNA]</scope>
    <source>
        <strain evidence="3 4">KC 17139</strain>
    </source>
</reference>
<dbReference type="EMBL" id="JAFIRR010000048">
    <property type="protein sequence ID" value="MCO6416111.1"/>
    <property type="molecule type" value="Genomic_DNA"/>
</dbReference>
<protein>
    <submittedName>
        <fullName evidence="3">Uncharacterized protein</fullName>
    </submittedName>
</protein>
<accession>A0ABT1D2F3</accession>
<organism evidence="3 4">
    <name type="scientific">Siccirubricoccus soli</name>
    <dbReference type="NCBI Taxonomy" id="2899147"/>
    <lineage>
        <taxon>Bacteria</taxon>
        <taxon>Pseudomonadati</taxon>
        <taxon>Pseudomonadota</taxon>
        <taxon>Alphaproteobacteria</taxon>
        <taxon>Acetobacterales</taxon>
        <taxon>Roseomonadaceae</taxon>
        <taxon>Siccirubricoccus</taxon>
    </lineage>
</organism>
<feature type="region of interest" description="Disordered" evidence="1">
    <location>
        <begin position="31"/>
        <end position="125"/>
    </location>
</feature>
<evidence type="ECO:0000256" key="1">
    <source>
        <dbReference type="SAM" id="MobiDB-lite"/>
    </source>
</evidence>
<evidence type="ECO:0000313" key="3">
    <source>
        <dbReference type="EMBL" id="MCO6416111.1"/>
    </source>
</evidence>
<evidence type="ECO:0000256" key="2">
    <source>
        <dbReference type="SAM" id="SignalP"/>
    </source>
</evidence>
<feature type="chain" id="PRO_5046860710" evidence="2">
    <location>
        <begin position="26"/>
        <end position="125"/>
    </location>
</feature>